<evidence type="ECO:0000313" key="5">
    <source>
        <dbReference type="Proteomes" id="UP001152049"/>
    </source>
</evidence>
<proteinExistence type="predicted"/>
<evidence type="ECO:0000313" key="4">
    <source>
        <dbReference type="EMBL" id="KAJ4264898.1"/>
    </source>
</evidence>
<name>A0A9W8S4Y7_9HYPO</name>
<dbReference type="AlphaFoldDB" id="A0A9W8S4Y7"/>
<dbReference type="InterPro" id="IPR001138">
    <property type="entry name" value="Zn2Cys6_DnaBD"/>
</dbReference>
<evidence type="ECO:0000256" key="1">
    <source>
        <dbReference type="ARBA" id="ARBA00023242"/>
    </source>
</evidence>
<dbReference type="CDD" id="cd00067">
    <property type="entry name" value="GAL4"/>
    <property type="match status" value="1"/>
</dbReference>
<dbReference type="OrthoDB" id="5093197at2759"/>
<feature type="region of interest" description="Disordered" evidence="2">
    <location>
        <begin position="269"/>
        <end position="288"/>
    </location>
</feature>
<dbReference type="SUPFAM" id="SSF57701">
    <property type="entry name" value="Zn2/Cys6 DNA-binding domain"/>
    <property type="match status" value="1"/>
</dbReference>
<feature type="region of interest" description="Disordered" evidence="2">
    <location>
        <begin position="74"/>
        <end position="97"/>
    </location>
</feature>
<gene>
    <name evidence="4" type="ORF">NW762_005141</name>
</gene>
<accession>A0A9W8S4Y7</accession>
<organism evidence="4 5">
    <name type="scientific">Fusarium torreyae</name>
    <dbReference type="NCBI Taxonomy" id="1237075"/>
    <lineage>
        <taxon>Eukaryota</taxon>
        <taxon>Fungi</taxon>
        <taxon>Dikarya</taxon>
        <taxon>Ascomycota</taxon>
        <taxon>Pezizomycotina</taxon>
        <taxon>Sordariomycetes</taxon>
        <taxon>Hypocreomycetidae</taxon>
        <taxon>Hypocreales</taxon>
        <taxon>Nectriaceae</taxon>
        <taxon>Fusarium</taxon>
    </lineage>
</organism>
<evidence type="ECO:0000256" key="2">
    <source>
        <dbReference type="SAM" id="MobiDB-lite"/>
    </source>
</evidence>
<evidence type="ECO:0000259" key="3">
    <source>
        <dbReference type="PROSITE" id="PS50048"/>
    </source>
</evidence>
<feature type="compositionally biased region" description="Basic and acidic residues" evidence="2">
    <location>
        <begin position="274"/>
        <end position="286"/>
    </location>
</feature>
<comment type="caution">
    <text evidence="4">The sequence shown here is derived from an EMBL/GenBank/DDBJ whole genome shotgun (WGS) entry which is preliminary data.</text>
</comment>
<dbReference type="Proteomes" id="UP001152049">
    <property type="component" value="Unassembled WGS sequence"/>
</dbReference>
<protein>
    <recommendedName>
        <fullName evidence="3">Zn(2)-C6 fungal-type domain-containing protein</fullName>
    </recommendedName>
</protein>
<dbReference type="GO" id="GO:0008270">
    <property type="term" value="F:zinc ion binding"/>
    <property type="evidence" value="ECO:0007669"/>
    <property type="project" value="InterPro"/>
</dbReference>
<feature type="compositionally biased region" description="Basic and acidic residues" evidence="2">
    <location>
        <begin position="76"/>
        <end position="97"/>
    </location>
</feature>
<dbReference type="EMBL" id="JAOQAZ010000007">
    <property type="protein sequence ID" value="KAJ4264898.1"/>
    <property type="molecule type" value="Genomic_DNA"/>
</dbReference>
<keyword evidence="5" id="KW-1185">Reference proteome</keyword>
<feature type="domain" description="Zn(2)-C6 fungal-type" evidence="3">
    <location>
        <begin position="189"/>
        <end position="222"/>
    </location>
</feature>
<dbReference type="PROSITE" id="PS50048">
    <property type="entry name" value="ZN2_CY6_FUNGAL_2"/>
    <property type="match status" value="1"/>
</dbReference>
<keyword evidence="1" id="KW-0539">Nucleus</keyword>
<sequence>MGEVSYHAYREPPSPALSDILRELDPDAPPAAPPDLLSIVSSLFSQRRERLRQERLARENEAIEAKLAAIRAARANAKDKEEKEPKRLRPPPRVKDIQPSKDEIEALIDDEVAQESKARGLIRAKGETKKQYNKRMTALEERVDHLAAYEHLRKQEAPVQYVDGIPVNLIEVHPNVRPIIPFGDTAMFACLQCKVKGRRCSRNSNKSPLCERCDRYGEQCLVKKWAWQDDNDEEMWRFAKGQRRGILDPLVKEWLMKLKMKKKSEGIQAMPAWHENDSPENLRDPEYTPMTWQNKLNNVHEQRQEEESK</sequence>
<dbReference type="InterPro" id="IPR036864">
    <property type="entry name" value="Zn2-C6_fun-type_DNA-bd_sf"/>
</dbReference>
<dbReference type="GO" id="GO:0000981">
    <property type="term" value="F:DNA-binding transcription factor activity, RNA polymerase II-specific"/>
    <property type="evidence" value="ECO:0007669"/>
    <property type="project" value="InterPro"/>
</dbReference>
<reference evidence="4" key="1">
    <citation type="submission" date="2022-09" db="EMBL/GenBank/DDBJ databases">
        <title>Fusarium specimens isolated from Avocado Roots.</title>
        <authorList>
            <person name="Stajich J."/>
            <person name="Roper C."/>
            <person name="Heimlech-Rivalta G."/>
        </authorList>
    </citation>
    <scope>NUCLEOTIDE SEQUENCE</scope>
    <source>
        <strain evidence="4">CF00136</strain>
    </source>
</reference>